<evidence type="ECO:0008006" key="3">
    <source>
        <dbReference type="Google" id="ProtNLM"/>
    </source>
</evidence>
<comment type="caution">
    <text evidence="1">The sequence shown here is derived from an EMBL/GenBank/DDBJ whole genome shotgun (WGS) entry which is preliminary data.</text>
</comment>
<gene>
    <name evidence="1" type="ORF">AVEN_169233_1</name>
</gene>
<dbReference type="AlphaFoldDB" id="A0A4Y2BM26"/>
<accession>A0A4Y2BM26</accession>
<dbReference type="InterPro" id="IPR036691">
    <property type="entry name" value="Endo/exonu/phosph_ase_sf"/>
</dbReference>
<dbReference type="SUPFAM" id="SSF56219">
    <property type="entry name" value="DNase I-like"/>
    <property type="match status" value="1"/>
</dbReference>
<organism evidence="1 2">
    <name type="scientific">Araneus ventricosus</name>
    <name type="common">Orbweaver spider</name>
    <name type="synonym">Epeira ventricosa</name>
    <dbReference type="NCBI Taxonomy" id="182803"/>
    <lineage>
        <taxon>Eukaryota</taxon>
        <taxon>Metazoa</taxon>
        <taxon>Ecdysozoa</taxon>
        <taxon>Arthropoda</taxon>
        <taxon>Chelicerata</taxon>
        <taxon>Arachnida</taxon>
        <taxon>Araneae</taxon>
        <taxon>Araneomorphae</taxon>
        <taxon>Entelegynae</taxon>
        <taxon>Araneoidea</taxon>
        <taxon>Araneidae</taxon>
        <taxon>Araneus</taxon>
    </lineage>
</organism>
<protein>
    <recommendedName>
        <fullName evidence="3">Endonuclease/exonuclease/phosphatase domain-containing protein</fullName>
    </recommendedName>
</protein>
<evidence type="ECO:0000313" key="2">
    <source>
        <dbReference type="Proteomes" id="UP000499080"/>
    </source>
</evidence>
<evidence type="ECO:0000313" key="1">
    <source>
        <dbReference type="EMBL" id="GBL93280.1"/>
    </source>
</evidence>
<proteinExistence type="predicted"/>
<dbReference type="EMBL" id="BGPR01160280">
    <property type="protein sequence ID" value="GBL93280.1"/>
    <property type="molecule type" value="Genomic_DNA"/>
</dbReference>
<name>A0A4Y2BM26_ARAVE</name>
<dbReference type="Proteomes" id="UP000499080">
    <property type="component" value="Unassembled WGS sequence"/>
</dbReference>
<keyword evidence="2" id="KW-1185">Reference proteome</keyword>
<sequence length="173" mass="19991">MRTIPGPIPSSPNFSTTSMLGHLTIDSFVDQITLGPHILRFLDGIRFQIWYHPAQKPSLYHQATSGSVFLKEIDEEFHIVKDVPIIVMGDFNVDVKRNEQAFGFIKKHLDLNMVPTNYPSILGNSYNDSSFTRNISPELLNYACYFSYHRPILHRIVTYPRMIEEFKTKELTL</sequence>
<reference evidence="1 2" key="1">
    <citation type="journal article" date="2019" name="Sci. Rep.">
        <title>Orb-weaving spider Araneus ventricosus genome elucidates the spidroin gene catalogue.</title>
        <authorList>
            <person name="Kono N."/>
            <person name="Nakamura H."/>
            <person name="Ohtoshi R."/>
            <person name="Moran D.A.P."/>
            <person name="Shinohara A."/>
            <person name="Yoshida Y."/>
            <person name="Fujiwara M."/>
            <person name="Mori M."/>
            <person name="Tomita M."/>
            <person name="Arakawa K."/>
        </authorList>
    </citation>
    <scope>NUCLEOTIDE SEQUENCE [LARGE SCALE GENOMIC DNA]</scope>
</reference>